<dbReference type="InterPro" id="IPR029525">
    <property type="entry name" value="INO80C/Ies6"/>
</dbReference>
<gene>
    <name evidence="7" type="ORF">EX30DRAFT_340037</name>
</gene>
<dbReference type="SMART" id="SM00993">
    <property type="entry name" value="YL1_C"/>
    <property type="match status" value="1"/>
</dbReference>
<dbReference type="Proteomes" id="UP000298138">
    <property type="component" value="Unassembled WGS sequence"/>
</dbReference>
<evidence type="ECO:0000313" key="7">
    <source>
        <dbReference type="EMBL" id="TGZ82144.1"/>
    </source>
</evidence>
<comment type="subcellular location">
    <subcellularLocation>
        <location evidence="1">Nucleus</location>
    </subcellularLocation>
</comment>
<feature type="domain" description="Vps72/YL1 C-terminal" evidence="6">
    <location>
        <begin position="98"/>
        <end position="127"/>
    </location>
</feature>
<evidence type="ECO:0000256" key="2">
    <source>
        <dbReference type="ARBA" id="ARBA00023015"/>
    </source>
</evidence>
<dbReference type="GO" id="GO:0031011">
    <property type="term" value="C:Ino80 complex"/>
    <property type="evidence" value="ECO:0007669"/>
    <property type="project" value="InterPro"/>
</dbReference>
<evidence type="ECO:0000256" key="5">
    <source>
        <dbReference type="SAM" id="MobiDB-lite"/>
    </source>
</evidence>
<dbReference type="PANTHER" id="PTHR31200:SF1">
    <property type="entry name" value="INO80 COMPLEX SUBUNIT C"/>
    <property type="match status" value="1"/>
</dbReference>
<keyword evidence="3" id="KW-0804">Transcription</keyword>
<dbReference type="GO" id="GO:0006338">
    <property type="term" value="P:chromatin remodeling"/>
    <property type="evidence" value="ECO:0007669"/>
    <property type="project" value="InterPro"/>
</dbReference>
<evidence type="ECO:0000313" key="8">
    <source>
        <dbReference type="Proteomes" id="UP000298138"/>
    </source>
</evidence>
<dbReference type="EMBL" id="ML220116">
    <property type="protein sequence ID" value="TGZ82144.1"/>
    <property type="molecule type" value="Genomic_DNA"/>
</dbReference>
<dbReference type="PANTHER" id="PTHR31200">
    <property type="entry name" value="INO80 COMPLEX SUBUNIT C"/>
    <property type="match status" value="1"/>
</dbReference>
<evidence type="ECO:0000256" key="4">
    <source>
        <dbReference type="ARBA" id="ARBA00023242"/>
    </source>
</evidence>
<dbReference type="FunCoup" id="A0A4S2MZX7">
    <property type="interactions" value="38"/>
</dbReference>
<evidence type="ECO:0000256" key="1">
    <source>
        <dbReference type="ARBA" id="ARBA00004123"/>
    </source>
</evidence>
<keyword evidence="2" id="KW-0805">Transcription regulation</keyword>
<reference evidence="7 8" key="1">
    <citation type="submission" date="2019-04" db="EMBL/GenBank/DDBJ databases">
        <title>Comparative genomics and transcriptomics to analyze fruiting body development in filamentous ascomycetes.</title>
        <authorList>
            <consortium name="DOE Joint Genome Institute"/>
            <person name="Lutkenhaus R."/>
            <person name="Traeger S."/>
            <person name="Breuer J."/>
            <person name="Kuo A."/>
            <person name="Lipzen A."/>
            <person name="Pangilinan J."/>
            <person name="Dilworth D."/>
            <person name="Sandor L."/>
            <person name="Poggeler S."/>
            <person name="Barry K."/>
            <person name="Grigoriev I.V."/>
            <person name="Nowrousian M."/>
        </authorList>
    </citation>
    <scope>NUCLEOTIDE SEQUENCE [LARGE SCALE GENOMIC DNA]</scope>
    <source>
        <strain evidence="7 8">CBS 389.68</strain>
    </source>
</reference>
<dbReference type="InterPro" id="IPR013272">
    <property type="entry name" value="Vps72/YL1_C"/>
</dbReference>
<dbReference type="OrthoDB" id="49520at2759"/>
<dbReference type="AlphaFoldDB" id="A0A4S2MZX7"/>
<feature type="region of interest" description="Disordered" evidence="5">
    <location>
        <begin position="44"/>
        <end position="63"/>
    </location>
</feature>
<feature type="non-terminal residue" evidence="7">
    <location>
        <position position="148"/>
    </location>
</feature>
<accession>A0A4S2MZX7</accession>
<evidence type="ECO:0000259" key="6">
    <source>
        <dbReference type="SMART" id="SM00993"/>
    </source>
</evidence>
<organism evidence="7 8">
    <name type="scientific">Ascodesmis nigricans</name>
    <dbReference type="NCBI Taxonomy" id="341454"/>
    <lineage>
        <taxon>Eukaryota</taxon>
        <taxon>Fungi</taxon>
        <taxon>Dikarya</taxon>
        <taxon>Ascomycota</taxon>
        <taxon>Pezizomycotina</taxon>
        <taxon>Pezizomycetes</taxon>
        <taxon>Pezizales</taxon>
        <taxon>Ascodesmidaceae</taxon>
        <taxon>Ascodesmis</taxon>
    </lineage>
</organism>
<name>A0A4S2MZX7_9PEZI</name>
<dbReference type="Pfam" id="PF08265">
    <property type="entry name" value="YL1_C"/>
    <property type="match status" value="1"/>
</dbReference>
<keyword evidence="4" id="KW-0539">Nucleus</keyword>
<feature type="compositionally biased region" description="Polar residues" evidence="5">
    <location>
        <begin position="44"/>
        <end position="56"/>
    </location>
</feature>
<keyword evidence="8" id="KW-1185">Reference proteome</keyword>
<dbReference type="InParanoid" id="A0A4S2MZX7"/>
<protein>
    <recommendedName>
        <fullName evidence="6">Vps72/YL1 C-terminal domain-containing protein</fullName>
    </recommendedName>
</protein>
<evidence type="ECO:0000256" key="3">
    <source>
        <dbReference type="ARBA" id="ARBA00023163"/>
    </source>
</evidence>
<dbReference type="STRING" id="341454.A0A4S2MZX7"/>
<proteinExistence type="predicted"/>
<sequence>MAPQPAPTNPLLEELDFFSHPRPFKNPNYKAQLRRNKNLKQILSETTRTSGTSTPLPTDPARLANVTSAPAAPADSANGMQATYQNIESAPSTKRGNKWCDVTGLPAKYTDPKTKLRYVNGEVYKAVRQLPAGGAEGYLAVRGANVIL</sequence>